<dbReference type="AlphaFoldDB" id="A0A840AS95"/>
<dbReference type="InterPro" id="IPR006143">
    <property type="entry name" value="RND_pump_MFP"/>
</dbReference>
<gene>
    <name evidence="3" type="ORF">GGR25_004324</name>
</gene>
<keyword evidence="4" id="KW-1185">Reference proteome</keyword>
<evidence type="ECO:0000313" key="4">
    <source>
        <dbReference type="Proteomes" id="UP000553963"/>
    </source>
</evidence>
<dbReference type="PANTHER" id="PTHR30469">
    <property type="entry name" value="MULTIDRUG RESISTANCE PROTEIN MDTA"/>
    <property type="match status" value="1"/>
</dbReference>
<dbReference type="Pfam" id="PF25954">
    <property type="entry name" value="Beta-barrel_RND_2"/>
    <property type="match status" value="1"/>
</dbReference>
<evidence type="ECO:0000313" key="3">
    <source>
        <dbReference type="EMBL" id="MBB3933260.1"/>
    </source>
</evidence>
<dbReference type="NCBIfam" id="TIGR01730">
    <property type="entry name" value="RND_mfp"/>
    <property type="match status" value="1"/>
</dbReference>
<dbReference type="Gene3D" id="2.40.50.100">
    <property type="match status" value="1"/>
</dbReference>
<sequence length="369" mass="38868">MTLALGLLAAGCSDKGEKAAAPPRLVSAFQVGMTEQLGQRQFQGLAKAEREAVLSFRVPGQIFTLPARVGQNIEAGAVVATLDASPYQAEVTRLSADLDNARADLKLKTDQYDRVMPLVKSGTYPKSRGDDALSAKQGSEARVASVQSALDRARIDLDLTVLKSPFAGRVVAVYPETFEEVRTQQQIVRVVDINSLEAVIDIPETLISLVPRIETMEARFDAFPDVPVQGKIVEIGSEASAVTRTFPVTVGMQQPKDALVLPGMAGNFRVTAINTAGATAAMVVPPASIRPLEPGKDAMAVWVVDPASGKVALRPVMVGRIVQGGIEIKDGLKPGDWVVSAGANSLADGEIVRLPKAPEAAKAPAGDAS</sequence>
<name>A0A840AS95_9HYPH</name>
<evidence type="ECO:0000256" key="1">
    <source>
        <dbReference type="ARBA" id="ARBA00009477"/>
    </source>
</evidence>
<comment type="caution">
    <text evidence="3">The sequence shown here is derived from an EMBL/GenBank/DDBJ whole genome shotgun (WGS) entry which is preliminary data.</text>
</comment>
<dbReference type="GO" id="GO:1990281">
    <property type="term" value="C:efflux pump complex"/>
    <property type="evidence" value="ECO:0007669"/>
    <property type="project" value="TreeGrafter"/>
</dbReference>
<proteinExistence type="inferred from homology"/>
<dbReference type="PANTHER" id="PTHR30469:SF20">
    <property type="entry name" value="EFFLUX RND TRANSPORTER PERIPLASMIC ADAPTOR SUBUNIT"/>
    <property type="match status" value="1"/>
</dbReference>
<dbReference type="EMBL" id="JACIDS010000005">
    <property type="protein sequence ID" value="MBB3933260.1"/>
    <property type="molecule type" value="Genomic_DNA"/>
</dbReference>
<organism evidence="3 4">
    <name type="scientific">Kaistia hirudinis</name>
    <dbReference type="NCBI Taxonomy" id="1293440"/>
    <lineage>
        <taxon>Bacteria</taxon>
        <taxon>Pseudomonadati</taxon>
        <taxon>Pseudomonadota</taxon>
        <taxon>Alphaproteobacteria</taxon>
        <taxon>Hyphomicrobiales</taxon>
        <taxon>Kaistiaceae</taxon>
        <taxon>Kaistia</taxon>
    </lineage>
</organism>
<feature type="domain" description="CusB-like beta-barrel" evidence="2">
    <location>
        <begin position="200"/>
        <end position="271"/>
    </location>
</feature>
<dbReference type="Proteomes" id="UP000553963">
    <property type="component" value="Unassembled WGS sequence"/>
</dbReference>
<reference evidence="3 4" key="1">
    <citation type="submission" date="2020-08" db="EMBL/GenBank/DDBJ databases">
        <title>Genomic Encyclopedia of Type Strains, Phase IV (KMG-IV): sequencing the most valuable type-strain genomes for metagenomic binning, comparative biology and taxonomic classification.</title>
        <authorList>
            <person name="Goeker M."/>
        </authorList>
    </citation>
    <scope>NUCLEOTIDE SEQUENCE [LARGE SCALE GENOMIC DNA]</scope>
    <source>
        <strain evidence="3 4">DSM 25966</strain>
    </source>
</reference>
<comment type="similarity">
    <text evidence="1">Belongs to the membrane fusion protein (MFP) (TC 8.A.1) family.</text>
</comment>
<dbReference type="GO" id="GO:0015562">
    <property type="term" value="F:efflux transmembrane transporter activity"/>
    <property type="evidence" value="ECO:0007669"/>
    <property type="project" value="TreeGrafter"/>
</dbReference>
<dbReference type="InterPro" id="IPR058792">
    <property type="entry name" value="Beta-barrel_RND_2"/>
</dbReference>
<dbReference type="SUPFAM" id="SSF111369">
    <property type="entry name" value="HlyD-like secretion proteins"/>
    <property type="match status" value="1"/>
</dbReference>
<dbReference type="Gene3D" id="2.40.420.20">
    <property type="match status" value="1"/>
</dbReference>
<protein>
    <submittedName>
        <fullName evidence="3">RND family efflux transporter MFP subunit</fullName>
    </submittedName>
</protein>
<evidence type="ECO:0000259" key="2">
    <source>
        <dbReference type="Pfam" id="PF25954"/>
    </source>
</evidence>
<accession>A0A840AS95</accession>
<dbReference type="Gene3D" id="2.40.30.170">
    <property type="match status" value="1"/>
</dbReference>
<dbReference type="Gene3D" id="1.10.287.470">
    <property type="entry name" value="Helix hairpin bin"/>
    <property type="match status" value="1"/>
</dbReference>
<dbReference type="RefSeq" id="WP_183400895.1">
    <property type="nucleotide sequence ID" value="NZ_JACIDS010000005.1"/>
</dbReference>